<keyword evidence="2" id="KW-1185">Reference proteome</keyword>
<evidence type="ECO:0000313" key="1">
    <source>
        <dbReference type="EMBL" id="PNG20567.1"/>
    </source>
</evidence>
<proteinExistence type="predicted"/>
<name>A0A2N8TNG5_9ACTN</name>
<gene>
    <name evidence="1" type="ORF">C1J00_19660</name>
</gene>
<evidence type="ECO:0000313" key="2">
    <source>
        <dbReference type="Proteomes" id="UP000235943"/>
    </source>
</evidence>
<accession>A0A2N8TNG5</accession>
<protein>
    <submittedName>
        <fullName evidence="1">Uncharacterized protein</fullName>
    </submittedName>
</protein>
<organism evidence="1 2">
    <name type="scientific">Streptomyces cahuitamycinicus</name>
    <dbReference type="NCBI Taxonomy" id="2070367"/>
    <lineage>
        <taxon>Bacteria</taxon>
        <taxon>Bacillati</taxon>
        <taxon>Actinomycetota</taxon>
        <taxon>Actinomycetes</taxon>
        <taxon>Kitasatosporales</taxon>
        <taxon>Streptomycetaceae</taxon>
        <taxon>Streptomyces</taxon>
    </lineage>
</organism>
<sequence>MAYLVARRQIAALAEVMQQHRRLNSFGIGVFDPLRKTAEQRRTDLAADCEESANLRFEGVRDVPPLGWCHPNCGPLRGAGRVTPS</sequence>
<dbReference type="AlphaFoldDB" id="A0A2N8TNG5"/>
<comment type="caution">
    <text evidence="1">The sequence shown here is derived from an EMBL/GenBank/DDBJ whole genome shotgun (WGS) entry which is preliminary data.</text>
</comment>
<reference evidence="1 2" key="1">
    <citation type="submission" date="2018-01" db="EMBL/GenBank/DDBJ databases">
        <title>Draft genome sequence of Streptomyces sp. 13K301.</title>
        <authorList>
            <person name="Sahin N."/>
            <person name="Saygin H."/>
            <person name="Ay H."/>
        </authorList>
    </citation>
    <scope>NUCLEOTIDE SEQUENCE [LARGE SCALE GENOMIC DNA]</scope>
    <source>
        <strain evidence="1 2">13K301</strain>
    </source>
</reference>
<dbReference type="Proteomes" id="UP000235943">
    <property type="component" value="Unassembled WGS sequence"/>
</dbReference>
<dbReference type="EMBL" id="POUC01000136">
    <property type="protein sequence ID" value="PNG20567.1"/>
    <property type="molecule type" value="Genomic_DNA"/>
</dbReference>